<reference evidence="2" key="5">
    <citation type="submission" date="2018-04" db="UniProtKB">
        <authorList>
            <consortium name="EnsemblFungi"/>
        </authorList>
    </citation>
    <scope>IDENTIFICATION</scope>
    <source>
        <strain evidence="2">R3-111a-1</strain>
    </source>
</reference>
<dbReference type="Proteomes" id="UP000006039">
    <property type="component" value="Unassembled WGS sequence"/>
</dbReference>
<dbReference type="EnsemblFungi" id="EJT70667">
    <property type="protein sequence ID" value="EJT70667"/>
    <property type="gene ID" value="GGTG_11690"/>
</dbReference>
<organism evidence="1">
    <name type="scientific">Gaeumannomyces tritici (strain R3-111a-1)</name>
    <name type="common">Wheat and barley take-all root rot fungus</name>
    <name type="synonym">Gaeumannomyces graminis var. tritici</name>
    <dbReference type="NCBI Taxonomy" id="644352"/>
    <lineage>
        <taxon>Eukaryota</taxon>
        <taxon>Fungi</taxon>
        <taxon>Dikarya</taxon>
        <taxon>Ascomycota</taxon>
        <taxon>Pezizomycotina</taxon>
        <taxon>Sordariomycetes</taxon>
        <taxon>Sordariomycetidae</taxon>
        <taxon>Magnaporthales</taxon>
        <taxon>Magnaporthaceae</taxon>
        <taxon>Gaeumannomyces</taxon>
    </lineage>
</organism>
<reference evidence="1" key="3">
    <citation type="submission" date="2010-09" db="EMBL/GenBank/DDBJ databases">
        <title>Annotation of Gaeumannomyces graminis var. tritici R3-111a-1.</title>
        <authorList>
            <consortium name="The Broad Institute Genome Sequencing Platform"/>
            <person name="Ma L.-J."/>
            <person name="Dead R."/>
            <person name="Young S.K."/>
            <person name="Zeng Q."/>
            <person name="Gargeya S."/>
            <person name="Fitzgerald M."/>
            <person name="Haas B."/>
            <person name="Abouelleil A."/>
            <person name="Alvarado L."/>
            <person name="Arachchi H.M."/>
            <person name="Berlin A."/>
            <person name="Brown A."/>
            <person name="Chapman S.B."/>
            <person name="Chen Z."/>
            <person name="Dunbar C."/>
            <person name="Freedman E."/>
            <person name="Gearin G."/>
            <person name="Gellesch M."/>
            <person name="Goldberg J."/>
            <person name="Griggs A."/>
            <person name="Gujja S."/>
            <person name="Heiman D."/>
            <person name="Howarth C."/>
            <person name="Larson L."/>
            <person name="Lui A."/>
            <person name="MacDonald P.J.P."/>
            <person name="Mehta T."/>
            <person name="Montmayeur A."/>
            <person name="Murphy C."/>
            <person name="Neiman D."/>
            <person name="Pearson M."/>
            <person name="Priest M."/>
            <person name="Roberts A."/>
            <person name="Saif S."/>
            <person name="Shea T."/>
            <person name="Shenoy N."/>
            <person name="Sisk P."/>
            <person name="Stolte C."/>
            <person name="Sykes S."/>
            <person name="Yandava C."/>
            <person name="Wortman J."/>
            <person name="Nusbaum C."/>
            <person name="Birren B."/>
        </authorList>
    </citation>
    <scope>NUCLEOTIDE SEQUENCE</scope>
    <source>
        <strain evidence="1">R3-111a-1</strain>
    </source>
</reference>
<dbReference type="EMBL" id="GL385401">
    <property type="protein sequence ID" value="EJT70667.1"/>
    <property type="molecule type" value="Genomic_DNA"/>
</dbReference>
<accession>J3PDW7</accession>
<dbReference type="PANTHER" id="PTHR39596:SF3">
    <property type="entry name" value="HETEROKARYON INCOMPATIBILITY DOMAIN-CONTAINING PROTEIN"/>
    <property type="match status" value="1"/>
</dbReference>
<evidence type="ECO:0000313" key="3">
    <source>
        <dbReference type="Proteomes" id="UP000006039"/>
    </source>
</evidence>
<dbReference type="RefSeq" id="XP_009227845.1">
    <property type="nucleotide sequence ID" value="XM_009229581.1"/>
</dbReference>
<sequence length="328" mass="35111">MDWPKLAPGGAGARHETCTRDACARNNIDEATYVQAHCCSEPALCTKLTLDLEAVKGAWGSDQIPIASLQHKSNLADDELILVVSSSALQSPGSYVAASHVWADGLGGATEKGLNFCQAQRLDRLCRAVCEATGSSSSGGIAAEDPVWFWLDAACIPRPETIGRELYYKALDGIRHVYSNAQAVIVVDETVGRSTTSTPTELLYARIYLSSWMQRMWAYEEAVLARELVFALGDGGLFVFRVQSTPPASPMTAAVVWRSLGAQVHRPRVGGLGGGAQLDVGHVARAFRFRLTNVPGEEFLSVSGMLGLDTRRLMRASPGTTRGPASSG</sequence>
<dbReference type="HOGENOM" id="CLU_811422_0_0_1"/>
<protein>
    <recommendedName>
        <fullName evidence="4">Heterokaryon incompatibility domain-containing protein</fullName>
    </recommendedName>
</protein>
<dbReference type="OrthoDB" id="2426273at2759"/>
<evidence type="ECO:0000313" key="1">
    <source>
        <dbReference type="EMBL" id="EJT70667.1"/>
    </source>
</evidence>
<dbReference type="eggNOG" id="ENOG502RUER">
    <property type="taxonomic scope" value="Eukaryota"/>
</dbReference>
<keyword evidence="3" id="KW-1185">Reference proteome</keyword>
<name>J3PDW7_GAET3</name>
<dbReference type="GeneID" id="20352148"/>
<proteinExistence type="predicted"/>
<dbReference type="VEuPathDB" id="FungiDB:GGTG_11690"/>
<reference evidence="2" key="4">
    <citation type="journal article" date="2015" name="G3 (Bethesda)">
        <title>Genome sequences of three phytopathogenic species of the Magnaporthaceae family of fungi.</title>
        <authorList>
            <person name="Okagaki L.H."/>
            <person name="Nunes C.C."/>
            <person name="Sailsbery J."/>
            <person name="Clay B."/>
            <person name="Brown D."/>
            <person name="John T."/>
            <person name="Oh Y."/>
            <person name="Young N."/>
            <person name="Fitzgerald M."/>
            <person name="Haas B.J."/>
            <person name="Zeng Q."/>
            <person name="Young S."/>
            <person name="Adiconis X."/>
            <person name="Fan L."/>
            <person name="Levin J.Z."/>
            <person name="Mitchell T.K."/>
            <person name="Okubara P.A."/>
            <person name="Farman M.L."/>
            <person name="Kohn L.M."/>
            <person name="Birren B."/>
            <person name="Ma L.-J."/>
            <person name="Dean R.A."/>
        </authorList>
    </citation>
    <scope>NUCLEOTIDE SEQUENCE</scope>
    <source>
        <strain evidence="2">R3-111a-1</strain>
    </source>
</reference>
<gene>
    <name evidence="2" type="primary">20352148</name>
    <name evidence="1" type="ORF">GGTG_11690</name>
</gene>
<dbReference type="PANTHER" id="PTHR39596">
    <property type="match status" value="1"/>
</dbReference>
<evidence type="ECO:0000313" key="2">
    <source>
        <dbReference type="EnsemblFungi" id="EJT70667"/>
    </source>
</evidence>
<dbReference type="AlphaFoldDB" id="J3PDW7"/>
<reference evidence="1" key="2">
    <citation type="submission" date="2010-07" db="EMBL/GenBank/DDBJ databases">
        <authorList>
            <consortium name="The Broad Institute Genome Sequencing Platform"/>
            <consortium name="Broad Institute Genome Sequencing Center for Infectious Disease"/>
            <person name="Ma L.-J."/>
            <person name="Dead R."/>
            <person name="Young S."/>
            <person name="Zeng Q."/>
            <person name="Koehrsen M."/>
            <person name="Alvarado L."/>
            <person name="Berlin A."/>
            <person name="Chapman S.B."/>
            <person name="Chen Z."/>
            <person name="Freedman E."/>
            <person name="Gellesch M."/>
            <person name="Goldberg J."/>
            <person name="Griggs A."/>
            <person name="Gujja S."/>
            <person name="Heilman E.R."/>
            <person name="Heiman D."/>
            <person name="Hepburn T."/>
            <person name="Howarth C."/>
            <person name="Jen D."/>
            <person name="Larson L."/>
            <person name="Mehta T."/>
            <person name="Neiman D."/>
            <person name="Pearson M."/>
            <person name="Roberts A."/>
            <person name="Saif S."/>
            <person name="Shea T."/>
            <person name="Shenoy N."/>
            <person name="Sisk P."/>
            <person name="Stolte C."/>
            <person name="Sykes S."/>
            <person name="Walk T."/>
            <person name="White J."/>
            <person name="Yandava C."/>
            <person name="Haas B."/>
            <person name="Nusbaum C."/>
            <person name="Birren B."/>
        </authorList>
    </citation>
    <scope>NUCLEOTIDE SEQUENCE</scope>
    <source>
        <strain evidence="1">R3-111a-1</strain>
    </source>
</reference>
<reference evidence="3" key="1">
    <citation type="submission" date="2010-07" db="EMBL/GenBank/DDBJ databases">
        <title>The genome sequence of Gaeumannomyces graminis var. tritici strain R3-111a-1.</title>
        <authorList>
            <consortium name="The Broad Institute Genome Sequencing Platform"/>
            <person name="Ma L.-J."/>
            <person name="Dead R."/>
            <person name="Young S."/>
            <person name="Zeng Q."/>
            <person name="Koehrsen M."/>
            <person name="Alvarado L."/>
            <person name="Berlin A."/>
            <person name="Chapman S.B."/>
            <person name="Chen Z."/>
            <person name="Freedman E."/>
            <person name="Gellesch M."/>
            <person name="Goldberg J."/>
            <person name="Griggs A."/>
            <person name="Gujja S."/>
            <person name="Heilman E.R."/>
            <person name="Heiman D."/>
            <person name="Hepburn T."/>
            <person name="Howarth C."/>
            <person name="Jen D."/>
            <person name="Larson L."/>
            <person name="Mehta T."/>
            <person name="Neiman D."/>
            <person name="Pearson M."/>
            <person name="Roberts A."/>
            <person name="Saif S."/>
            <person name="Shea T."/>
            <person name="Shenoy N."/>
            <person name="Sisk P."/>
            <person name="Stolte C."/>
            <person name="Sykes S."/>
            <person name="Walk T."/>
            <person name="White J."/>
            <person name="Yandava C."/>
            <person name="Haas B."/>
            <person name="Nusbaum C."/>
            <person name="Birren B."/>
        </authorList>
    </citation>
    <scope>NUCLEOTIDE SEQUENCE [LARGE SCALE GENOMIC DNA]</scope>
    <source>
        <strain evidence="3">R3-111a-1</strain>
    </source>
</reference>
<dbReference type="STRING" id="644352.J3PDW7"/>
<evidence type="ECO:0008006" key="4">
    <source>
        <dbReference type="Google" id="ProtNLM"/>
    </source>
</evidence>